<dbReference type="Pfam" id="PF13489">
    <property type="entry name" value="Methyltransf_23"/>
    <property type="match status" value="1"/>
</dbReference>
<keyword evidence="4" id="KW-0830">Ubiquinone</keyword>
<evidence type="ECO:0000256" key="3">
    <source>
        <dbReference type="ARBA" id="ARBA00022691"/>
    </source>
</evidence>
<dbReference type="STRING" id="1499966.U14_03953"/>
<accession>A0A0S6W3J8</accession>
<evidence type="ECO:0000313" key="5">
    <source>
        <dbReference type="Proteomes" id="UP000030700"/>
    </source>
</evidence>
<dbReference type="EMBL" id="DF820459">
    <property type="protein sequence ID" value="GAK52698.1"/>
    <property type="molecule type" value="Genomic_DNA"/>
</dbReference>
<dbReference type="CDD" id="cd02440">
    <property type="entry name" value="AdoMet_MTases"/>
    <property type="match status" value="1"/>
</dbReference>
<keyword evidence="2 4" id="KW-0808">Transferase</keyword>
<keyword evidence="3" id="KW-0949">S-adenosyl-L-methionine</keyword>
<evidence type="ECO:0000313" key="4">
    <source>
        <dbReference type="EMBL" id="GAK52698.1"/>
    </source>
</evidence>
<dbReference type="PANTHER" id="PTHR43464:SF19">
    <property type="entry name" value="UBIQUINONE BIOSYNTHESIS O-METHYLTRANSFERASE, MITOCHONDRIAL"/>
    <property type="match status" value="1"/>
</dbReference>
<dbReference type="GO" id="GO:0008168">
    <property type="term" value="F:methyltransferase activity"/>
    <property type="evidence" value="ECO:0007669"/>
    <property type="project" value="UniProtKB-KW"/>
</dbReference>
<gene>
    <name evidence="4" type="ORF">U14_03953</name>
</gene>
<name>A0A0S6W3J8_9BACT</name>
<evidence type="ECO:0000256" key="2">
    <source>
        <dbReference type="ARBA" id="ARBA00022679"/>
    </source>
</evidence>
<dbReference type="InterPro" id="IPR029063">
    <property type="entry name" value="SAM-dependent_MTases_sf"/>
</dbReference>
<dbReference type="PANTHER" id="PTHR43464">
    <property type="entry name" value="METHYLTRANSFERASE"/>
    <property type="match status" value="1"/>
</dbReference>
<dbReference type="Proteomes" id="UP000030700">
    <property type="component" value="Unassembled WGS sequence"/>
</dbReference>
<keyword evidence="1 4" id="KW-0489">Methyltransferase</keyword>
<protein>
    <submittedName>
        <fullName evidence="4">3-demethylubiquinone-9 3-methyltransferase</fullName>
    </submittedName>
</protein>
<evidence type="ECO:0000256" key="1">
    <source>
        <dbReference type="ARBA" id="ARBA00022603"/>
    </source>
</evidence>
<organism evidence="4">
    <name type="scientific">Candidatus Moduliflexus flocculans</name>
    <dbReference type="NCBI Taxonomy" id="1499966"/>
    <lineage>
        <taxon>Bacteria</taxon>
        <taxon>Candidatus Moduliflexota</taxon>
        <taxon>Candidatus Moduliflexia</taxon>
        <taxon>Candidatus Moduliflexales</taxon>
        <taxon>Candidatus Moduliflexaceae</taxon>
    </lineage>
</organism>
<reference evidence="4" key="1">
    <citation type="journal article" date="2015" name="PeerJ">
        <title>First genomic representation of candidate bacterial phylum KSB3 points to enhanced environmental sensing as a trigger of wastewater bulking.</title>
        <authorList>
            <person name="Sekiguchi Y."/>
            <person name="Ohashi A."/>
            <person name="Parks D.H."/>
            <person name="Yamauchi T."/>
            <person name="Tyson G.W."/>
            <person name="Hugenholtz P."/>
        </authorList>
    </citation>
    <scope>NUCLEOTIDE SEQUENCE [LARGE SCALE GENOMIC DNA]</scope>
</reference>
<dbReference type="GO" id="GO:0032259">
    <property type="term" value="P:methylation"/>
    <property type="evidence" value="ECO:0007669"/>
    <property type="project" value="UniProtKB-KW"/>
</dbReference>
<dbReference type="HOGENOM" id="CLU_057664_0_0_0"/>
<dbReference type="AlphaFoldDB" id="A0A0S6W3J8"/>
<dbReference type="Gene3D" id="3.40.50.150">
    <property type="entry name" value="Vaccinia Virus protein VP39"/>
    <property type="match status" value="1"/>
</dbReference>
<dbReference type="SUPFAM" id="SSF53335">
    <property type="entry name" value="S-adenosyl-L-methionine-dependent methyltransferases"/>
    <property type="match status" value="1"/>
</dbReference>
<proteinExistence type="predicted"/>
<sequence length="254" mass="28302">MTRFAFGENWQKFLTTLTEAQIIAAETALKTMLSVESLAGKTMLDIGAGSGLHSLAARRLGARVVSFDFDAQAVACVNSLKQRFFPNDANWRIMQGSALDVDFMRAAGMFDLVYSWGVLHHTGEMWKAIELAAERVAPGGVLFLAIYNAHWTAPIWKQIKYCYNISPPLVRRLLIQLFSGLKFVGAWLTTGQSPLKTSRGMAFRTDVIDWLGGYPYEYASIDAIVRVVEAKGFQIHKVVPTAGWTGCNQFVFHR</sequence>
<keyword evidence="5" id="KW-1185">Reference proteome</keyword>